<keyword evidence="7" id="KW-1185">Reference proteome</keyword>
<proteinExistence type="inferred from homology"/>
<dbReference type="FunFam" id="3.40.50.880:FF:000030">
    <property type="entry name" value="Gamma-glutamyl-gamma-aminobutyrate hydrolase PuuD"/>
    <property type="match status" value="1"/>
</dbReference>
<evidence type="ECO:0000256" key="2">
    <source>
        <dbReference type="ARBA" id="ARBA00052718"/>
    </source>
</evidence>
<evidence type="ECO:0000256" key="3">
    <source>
        <dbReference type="ARBA" id="ARBA00055068"/>
    </source>
</evidence>
<organism evidence="6 7">
    <name type="scientific">Elstera cyanobacteriorum</name>
    <dbReference type="NCBI Taxonomy" id="2022747"/>
    <lineage>
        <taxon>Bacteria</taxon>
        <taxon>Pseudomonadati</taxon>
        <taxon>Pseudomonadota</taxon>
        <taxon>Alphaproteobacteria</taxon>
        <taxon>Rhodospirillales</taxon>
        <taxon>Rhodospirillaceae</taxon>
        <taxon>Elstera</taxon>
    </lineage>
</organism>
<evidence type="ECO:0000256" key="5">
    <source>
        <dbReference type="ARBA" id="ARBA00066788"/>
    </source>
</evidence>
<dbReference type="GO" id="GO:0005829">
    <property type="term" value="C:cytosol"/>
    <property type="evidence" value="ECO:0007669"/>
    <property type="project" value="TreeGrafter"/>
</dbReference>
<dbReference type="Gene3D" id="3.40.50.880">
    <property type="match status" value="1"/>
</dbReference>
<protein>
    <recommendedName>
        <fullName evidence="5">gamma-glutamyl-gamma-aminobutyrate hydrolase</fullName>
        <ecNumber evidence="5">3.5.1.94</ecNumber>
    </recommendedName>
</protein>
<dbReference type="PROSITE" id="PS51273">
    <property type="entry name" value="GATASE_TYPE_1"/>
    <property type="match status" value="1"/>
</dbReference>
<comment type="function">
    <text evidence="3">Involved in the breakdown of putrescine via hydrolysis of the gamma-glutamyl linkage of gamma-glutamyl-gamma-aminobutyrate.</text>
</comment>
<accession>A0A255XS43</accession>
<dbReference type="InterPro" id="IPR011697">
    <property type="entry name" value="Peptidase_C26"/>
</dbReference>
<comment type="pathway">
    <text evidence="4">Amine and polyamine degradation; putrescine degradation; 4-aminobutanoate from putrescine: step 4/4.</text>
</comment>
<evidence type="ECO:0000256" key="4">
    <source>
        <dbReference type="ARBA" id="ARBA00060634"/>
    </source>
</evidence>
<dbReference type="InterPro" id="IPR029062">
    <property type="entry name" value="Class_I_gatase-like"/>
</dbReference>
<name>A0A255XS43_9PROT</name>
<dbReference type="CDD" id="cd01745">
    <property type="entry name" value="GATase1_2"/>
    <property type="match status" value="1"/>
</dbReference>
<comment type="similarity">
    <text evidence="1">Belongs to the peptidase C26 family.</text>
</comment>
<evidence type="ECO:0000256" key="1">
    <source>
        <dbReference type="ARBA" id="ARBA00011083"/>
    </source>
</evidence>
<dbReference type="RefSeq" id="WP_094408207.1">
    <property type="nucleotide sequence ID" value="NZ_BMJZ01000006.1"/>
</dbReference>
<dbReference type="EC" id="3.5.1.94" evidence="5"/>
<sequence length="263" mass="27982">MPQRRSVHTAPRPPVIGVTACIRTVDGSRTHTVGEKYIRGVTDGLGGLPLLIPALGDDLDIGAVVATLDGLLVTGSLSNVEPHHYDGPSAAAGTLHDPARDATVLPLILAALTAGVPLLAICRGHQELNVALGGSLHQRLHELPGRIDHRAPDSPDLDIQYGLAHPVTLTEGGLFQQLNGGDTRLQVNSLHWQGIDRLADGVEVEAVADDGTVEAVRVTRTESFAVSVQWHPEFKVRENPFSLALFGAFGDAARAYGTRRRAR</sequence>
<evidence type="ECO:0000313" key="6">
    <source>
        <dbReference type="EMBL" id="OYQ19788.1"/>
    </source>
</evidence>
<comment type="caution">
    <text evidence="6">The sequence shown here is derived from an EMBL/GenBank/DDBJ whole genome shotgun (WGS) entry which is preliminary data.</text>
</comment>
<dbReference type="EMBL" id="NOXS01000030">
    <property type="protein sequence ID" value="OYQ19788.1"/>
    <property type="molecule type" value="Genomic_DNA"/>
</dbReference>
<dbReference type="PANTHER" id="PTHR43235">
    <property type="entry name" value="GLUTAMINE AMIDOTRANSFERASE PB2B2.05-RELATED"/>
    <property type="match status" value="1"/>
</dbReference>
<comment type="catalytic activity">
    <reaction evidence="2">
        <text>4-(gamma-L-glutamylamino)butanoate + H2O = 4-aminobutanoate + L-glutamate</text>
        <dbReference type="Rhea" id="RHEA:19737"/>
        <dbReference type="ChEBI" id="CHEBI:15377"/>
        <dbReference type="ChEBI" id="CHEBI:29985"/>
        <dbReference type="ChEBI" id="CHEBI:58800"/>
        <dbReference type="ChEBI" id="CHEBI:59888"/>
        <dbReference type="EC" id="3.5.1.94"/>
    </reaction>
</comment>
<dbReference type="Proteomes" id="UP000216361">
    <property type="component" value="Unassembled WGS sequence"/>
</dbReference>
<evidence type="ECO:0000313" key="7">
    <source>
        <dbReference type="Proteomes" id="UP000216361"/>
    </source>
</evidence>
<dbReference type="InterPro" id="IPR044668">
    <property type="entry name" value="PuuD-like"/>
</dbReference>
<dbReference type="OrthoDB" id="9813383at2"/>
<dbReference type="GO" id="GO:0033969">
    <property type="term" value="F:gamma-glutamyl-gamma-aminobutyrate hydrolase activity"/>
    <property type="evidence" value="ECO:0007669"/>
    <property type="project" value="UniProtKB-EC"/>
</dbReference>
<dbReference type="SUPFAM" id="SSF52317">
    <property type="entry name" value="Class I glutamine amidotransferase-like"/>
    <property type="match status" value="1"/>
</dbReference>
<dbReference type="AlphaFoldDB" id="A0A255XS43"/>
<dbReference type="Pfam" id="PF07722">
    <property type="entry name" value="Peptidase_C26"/>
    <property type="match status" value="1"/>
</dbReference>
<gene>
    <name evidence="6" type="ORF">CHR90_06610</name>
</gene>
<dbReference type="GO" id="GO:0006598">
    <property type="term" value="P:polyamine catabolic process"/>
    <property type="evidence" value="ECO:0007669"/>
    <property type="project" value="TreeGrafter"/>
</dbReference>
<dbReference type="PANTHER" id="PTHR43235:SF1">
    <property type="entry name" value="GLUTAMINE AMIDOTRANSFERASE PB2B2.05-RELATED"/>
    <property type="match status" value="1"/>
</dbReference>
<reference evidence="6 7" key="1">
    <citation type="submission" date="2017-07" db="EMBL/GenBank/DDBJ databases">
        <title>Elstera cyanobacteriorum sp. nov., a novel bacterium isolated from cyanobacterial aggregates in a eutrophic lake.</title>
        <authorList>
            <person name="Cai H."/>
        </authorList>
    </citation>
    <scope>NUCLEOTIDE SEQUENCE [LARGE SCALE GENOMIC DNA]</scope>
    <source>
        <strain evidence="6 7">TH019</strain>
    </source>
</reference>